<dbReference type="AlphaFoldDB" id="A0A427U546"/>
<gene>
    <name evidence="2" type="ORF">EJA03_07440</name>
</gene>
<evidence type="ECO:0000313" key="2">
    <source>
        <dbReference type="EMBL" id="RSD31750.1"/>
    </source>
</evidence>
<feature type="transmembrane region" description="Helical" evidence="1">
    <location>
        <begin position="7"/>
        <end position="24"/>
    </location>
</feature>
<dbReference type="Proteomes" id="UP000269041">
    <property type="component" value="Unassembled WGS sequence"/>
</dbReference>
<accession>A0A427U546</accession>
<name>A0A427U546_9VIBR</name>
<dbReference type="OrthoDB" id="10018915at2"/>
<keyword evidence="1" id="KW-0812">Transmembrane</keyword>
<reference evidence="2 3" key="1">
    <citation type="submission" date="2018-12" db="EMBL/GenBank/DDBJ databases">
        <title>Genomic taxonomy of the Vibrionaceae family.</title>
        <authorList>
            <person name="Gomez-Gil B."/>
            <person name="Enciso-Ibarra K."/>
        </authorList>
    </citation>
    <scope>NUCLEOTIDE SEQUENCE [LARGE SCALE GENOMIC DNA]</scope>
    <source>
        <strain evidence="2 3">CAIM 594</strain>
    </source>
</reference>
<keyword evidence="3" id="KW-1185">Reference proteome</keyword>
<dbReference type="EMBL" id="RSFA01000024">
    <property type="protein sequence ID" value="RSD31750.1"/>
    <property type="molecule type" value="Genomic_DNA"/>
</dbReference>
<comment type="caution">
    <text evidence="2">The sequence shown here is derived from an EMBL/GenBank/DDBJ whole genome shotgun (WGS) entry which is preliminary data.</text>
</comment>
<evidence type="ECO:0000313" key="3">
    <source>
        <dbReference type="Proteomes" id="UP000269041"/>
    </source>
</evidence>
<evidence type="ECO:0008006" key="4">
    <source>
        <dbReference type="Google" id="ProtNLM"/>
    </source>
</evidence>
<keyword evidence="1" id="KW-0472">Membrane</keyword>
<keyword evidence="1" id="KW-1133">Transmembrane helix</keyword>
<proteinExistence type="predicted"/>
<feature type="transmembrane region" description="Helical" evidence="1">
    <location>
        <begin position="44"/>
        <end position="61"/>
    </location>
</feature>
<evidence type="ECO:0000256" key="1">
    <source>
        <dbReference type="SAM" id="Phobius"/>
    </source>
</evidence>
<organism evidence="2 3">
    <name type="scientific">Vibrio pectenicida</name>
    <dbReference type="NCBI Taxonomy" id="62763"/>
    <lineage>
        <taxon>Bacteria</taxon>
        <taxon>Pseudomonadati</taxon>
        <taxon>Pseudomonadota</taxon>
        <taxon>Gammaproteobacteria</taxon>
        <taxon>Vibrionales</taxon>
        <taxon>Vibrionaceae</taxon>
        <taxon>Vibrio</taxon>
    </lineage>
</organism>
<dbReference type="RefSeq" id="WP_125320606.1">
    <property type="nucleotide sequence ID" value="NZ_AP024891.1"/>
</dbReference>
<sequence>MKEWKEWVTIAVLILIFAMASYWFATTNPLKFSLQDVRDVLRQVFVYSFAAGVAIFGYWWTQREQDRRHDDQLYEARWNKTLDIQFEALEKLSSKRLALYSELRKVSKLYLFQFITDDEFRDLKLYDFEEQISWQSNHTSFYLSHDDFYLMDITFEMTAAIDELESYCNQVLPLPKDASIELEELVALSIRQHFNKILSLSLVLDWEIGCLIKGKVLDRYDLDLDDDNQWDKQDDTETYLQWKERVYKQQRKYVGLTNTNVILNERNFTECDSSEDKA</sequence>
<protein>
    <recommendedName>
        <fullName evidence="4">DUF4760 domain-containing protein</fullName>
    </recommendedName>
</protein>